<evidence type="ECO:0008006" key="4">
    <source>
        <dbReference type="Google" id="ProtNLM"/>
    </source>
</evidence>
<accession>A0ABR5TI17</accession>
<gene>
    <name evidence="2" type="ORF">WS72_00730</name>
</gene>
<keyword evidence="3" id="KW-1185">Reference proteome</keyword>
<reference evidence="2 3" key="1">
    <citation type="submission" date="2015-11" db="EMBL/GenBank/DDBJ databases">
        <authorList>
            <person name="Sahl J."/>
            <person name="Wagner D."/>
            <person name="Keim P."/>
        </authorList>
    </citation>
    <scope>NUCLEOTIDE SEQUENCE [LARGE SCALE GENOMIC DNA]</scope>
    <source>
        <strain evidence="2 3">BDU18</strain>
    </source>
</reference>
<organism evidence="2 3">
    <name type="scientific">Burkholderia savannae</name>
    <dbReference type="NCBI Taxonomy" id="1637837"/>
    <lineage>
        <taxon>Bacteria</taxon>
        <taxon>Pseudomonadati</taxon>
        <taxon>Pseudomonadota</taxon>
        <taxon>Betaproteobacteria</taxon>
        <taxon>Burkholderiales</taxon>
        <taxon>Burkholderiaceae</taxon>
        <taxon>Burkholderia</taxon>
        <taxon>pseudomallei group</taxon>
    </lineage>
</organism>
<evidence type="ECO:0000313" key="2">
    <source>
        <dbReference type="EMBL" id="KWZ44647.1"/>
    </source>
</evidence>
<dbReference type="EMBL" id="LNJQ01000001">
    <property type="protein sequence ID" value="KWZ44647.1"/>
    <property type="molecule type" value="Genomic_DNA"/>
</dbReference>
<comment type="caution">
    <text evidence="2">The sequence shown here is derived from an EMBL/GenBank/DDBJ whole genome shotgun (WGS) entry which is preliminary data.</text>
</comment>
<dbReference type="Proteomes" id="UP000070255">
    <property type="component" value="Unassembled WGS sequence"/>
</dbReference>
<name>A0ABR5TI17_9BURK</name>
<evidence type="ECO:0000313" key="3">
    <source>
        <dbReference type="Proteomes" id="UP000070255"/>
    </source>
</evidence>
<evidence type="ECO:0000256" key="1">
    <source>
        <dbReference type="SAM" id="MobiDB-lite"/>
    </source>
</evidence>
<feature type="region of interest" description="Disordered" evidence="1">
    <location>
        <begin position="16"/>
        <end position="37"/>
    </location>
</feature>
<proteinExistence type="predicted"/>
<protein>
    <recommendedName>
        <fullName evidence="4">GntR family transcriptional regulator</fullName>
    </recommendedName>
</protein>
<sequence>MPEALRADQVAAALERDGVPVTTAEPFSSAPGTSSAPHARRIALGSVMPESLEGALRKVRRAVLG</sequence>